<organism evidence="1 2">
    <name type="scientific">Paenibacillus contaminans</name>
    <dbReference type="NCBI Taxonomy" id="450362"/>
    <lineage>
        <taxon>Bacteria</taxon>
        <taxon>Bacillati</taxon>
        <taxon>Bacillota</taxon>
        <taxon>Bacilli</taxon>
        <taxon>Bacillales</taxon>
        <taxon>Paenibacillaceae</taxon>
        <taxon>Paenibacillus</taxon>
    </lineage>
</organism>
<proteinExistence type="predicted"/>
<dbReference type="EMBL" id="QMFB01000004">
    <property type="protein sequence ID" value="RAV21424.1"/>
    <property type="molecule type" value="Genomic_DNA"/>
</dbReference>
<name>A0A329MNS2_9BACL</name>
<evidence type="ECO:0000313" key="1">
    <source>
        <dbReference type="EMBL" id="RAV21424.1"/>
    </source>
</evidence>
<protein>
    <submittedName>
        <fullName evidence="1">Uncharacterized protein</fullName>
    </submittedName>
</protein>
<gene>
    <name evidence="1" type="ORF">DQG23_09045</name>
</gene>
<keyword evidence="2" id="KW-1185">Reference proteome</keyword>
<reference evidence="1 2" key="1">
    <citation type="journal article" date="2009" name="Int. J. Syst. Evol. Microbiol.">
        <title>Paenibacillus contaminans sp. nov., isolated from a contaminated laboratory plate.</title>
        <authorList>
            <person name="Chou J.H."/>
            <person name="Lee J.H."/>
            <person name="Lin M.C."/>
            <person name="Chang P.S."/>
            <person name="Arun A.B."/>
            <person name="Young C.C."/>
            <person name="Chen W.M."/>
        </authorList>
    </citation>
    <scope>NUCLEOTIDE SEQUENCE [LARGE SCALE GENOMIC DNA]</scope>
    <source>
        <strain evidence="1 2">CKOBP-6</strain>
    </source>
</reference>
<dbReference type="Proteomes" id="UP000250369">
    <property type="component" value="Unassembled WGS sequence"/>
</dbReference>
<sequence>MQDKLKKSVYSPISLFMHMRNQKCKVYENQVVTQEAFKRADDWYKIFGIQCLDEINFPN</sequence>
<comment type="caution">
    <text evidence="1">The sequence shown here is derived from an EMBL/GenBank/DDBJ whole genome shotgun (WGS) entry which is preliminary data.</text>
</comment>
<accession>A0A329MNS2</accession>
<evidence type="ECO:0000313" key="2">
    <source>
        <dbReference type="Proteomes" id="UP000250369"/>
    </source>
</evidence>
<dbReference type="AlphaFoldDB" id="A0A329MNS2"/>